<accession>A0A833LWH3</accession>
<organism evidence="1 2">
    <name type="scientific">Leptonema illini</name>
    <dbReference type="NCBI Taxonomy" id="183"/>
    <lineage>
        <taxon>Bacteria</taxon>
        <taxon>Pseudomonadati</taxon>
        <taxon>Spirochaetota</taxon>
        <taxon>Spirochaetia</taxon>
        <taxon>Leptospirales</taxon>
        <taxon>Leptospiraceae</taxon>
        <taxon>Leptonema</taxon>
    </lineage>
</organism>
<evidence type="ECO:0000313" key="2">
    <source>
        <dbReference type="Proteomes" id="UP000460298"/>
    </source>
</evidence>
<proteinExistence type="predicted"/>
<comment type="caution">
    <text evidence="1">The sequence shown here is derived from an EMBL/GenBank/DDBJ whole genome shotgun (WGS) entry which is preliminary data.</text>
</comment>
<gene>
    <name evidence="1" type="ORF">F9K24_14775</name>
</gene>
<sequence length="128" mass="14853">MNPSNAEIFLISFFQLFDATIKECKVEGMAVTGRIFWGNDRNDTQSFRWHIEVSGHDIDRMISLCDVLHKNNLVSIDRLTVTEPELVEKLRSCNWEMEEIECAINALMSTEVKMVDDGEETDSFYIHF</sequence>
<reference evidence="1 2" key="1">
    <citation type="submission" date="2019-10" db="EMBL/GenBank/DDBJ databases">
        <title>Extracellular Electron Transfer in a Candidatus Methanoperedens spp. Enrichment Culture.</title>
        <authorList>
            <person name="Berger S."/>
            <person name="Rangel Shaw D."/>
            <person name="Berben T."/>
            <person name="In 'T Zandt M."/>
            <person name="Frank J."/>
            <person name="Reimann J."/>
            <person name="Jetten M.S.M."/>
            <person name="Welte C.U."/>
        </authorList>
    </citation>
    <scope>NUCLEOTIDE SEQUENCE [LARGE SCALE GENOMIC DNA]</scope>
    <source>
        <strain evidence="1">SB12</strain>
    </source>
</reference>
<protein>
    <submittedName>
        <fullName evidence="1">Uncharacterized protein</fullName>
    </submittedName>
</protein>
<dbReference type="Proteomes" id="UP000460298">
    <property type="component" value="Unassembled WGS sequence"/>
</dbReference>
<dbReference type="AlphaFoldDB" id="A0A833LWH3"/>
<dbReference type="EMBL" id="WBUI01000016">
    <property type="protein sequence ID" value="KAB2930954.1"/>
    <property type="molecule type" value="Genomic_DNA"/>
</dbReference>
<evidence type="ECO:0000313" key="1">
    <source>
        <dbReference type="EMBL" id="KAB2930954.1"/>
    </source>
</evidence>
<name>A0A833LWH3_9LEPT</name>